<feature type="compositionally biased region" description="Basic and acidic residues" evidence="1">
    <location>
        <begin position="792"/>
        <end position="805"/>
    </location>
</feature>
<feature type="compositionally biased region" description="Low complexity" evidence="1">
    <location>
        <begin position="1596"/>
        <end position="1611"/>
    </location>
</feature>
<comment type="caution">
    <text evidence="2">The sequence shown here is derived from an EMBL/GenBank/DDBJ whole genome shotgun (WGS) entry which is preliminary data.</text>
</comment>
<feature type="region of interest" description="Disordered" evidence="1">
    <location>
        <begin position="337"/>
        <end position="632"/>
    </location>
</feature>
<gene>
    <name evidence="2" type="ORF">FNF29_05795</name>
</gene>
<feature type="region of interest" description="Disordered" evidence="1">
    <location>
        <begin position="1415"/>
        <end position="1441"/>
    </location>
</feature>
<feature type="compositionally biased region" description="Low complexity" evidence="1">
    <location>
        <begin position="1242"/>
        <end position="1254"/>
    </location>
</feature>
<feature type="region of interest" description="Disordered" evidence="1">
    <location>
        <begin position="1242"/>
        <end position="1336"/>
    </location>
</feature>
<feature type="compositionally biased region" description="Low complexity" evidence="1">
    <location>
        <begin position="532"/>
        <end position="544"/>
    </location>
</feature>
<feature type="compositionally biased region" description="Low complexity" evidence="1">
    <location>
        <begin position="120"/>
        <end position="129"/>
    </location>
</feature>
<sequence>MAEAERAPDRLASGLTTWQERADPTVAGRGGAGSGQWIGEWEDEVRGGRGRTADAPAAGSGNDWLGGAAGGGGRALGRRAGPDGDPVAGGGSRDGWPGDDDYAAAESDGDGGEEWNADFGTGHAASRGAAGRGGYADEDASEGQPDGVGDEDDEDDEDDWLSAYFAHLVRAAAADWLPLGEAASFLHRGALRAVDVIYASVGPVGPPATPASGSMFIVDERRLPAWRGDGYPHGGAGGTAQFDVRAARAARLRGLPAGTPSLPEAMGANGARPGTAEATVVVEWSDVNGEGLQRRAMRLPRPSGGRGSRVAEEDDASGAGWVWLIQYLHCGVRAAATDPSYDRDGVPLDEFDDEIDDEGDDGEGQPEDGEEWGEDEEGFESGEGPRGRTAPGDEEGDGRAPASRGAAGGRHGGAASGTADADDFDASDFSSGPSSRREQRPRDVGSTDGSDSDGESDYGPEYGVSGRHGRRGQPGSTRSRASDVTDPYAEPYADPYADPYGPAPERAPSSAVGSRDVDTEAYMAKIQKLKQQRAAAATASAAGAEPSEHGGEAPGSGTGAGASPAHGVPASARPPPAGGATGVSPSAAAATARSPQQAARRPASGGAKAPGDDAAWAKEAAVPGRRRLQGAELSAATEAWSRVGRESADRLLALVRGWQTRWLLASGRLQALATQIRDSQALIAEAAGDGGGGSRADDSALIKGVRAQVRTDSSELAAVTAPETLGEEWAKARRVSRQAKAAKAQAEAAAAAGASGKAAAKARKGKSAAQEQAAERRKAAKAYGAAKRKEHQAKLEAAQKAEEQRQAGGSGAAGAGEGAGAKRRSGLPSLAERRRAAARAKRPAAAIKGMGSELDPSPRWRVVLQVLAARGLPQRTLMAGVRGSGPGMVGDAAKRLDPDSAGNTDGSQRELYAESFLYLTAPLPKAEVTLDGDEDGDALWRLEEAGSAKGKVMGSRKSTDTVGGSLEPKWEPTTFSFVVAPKLAMLAARAGRAAAGLEDQSPTAGADAKLAAEAAAAGGSSSEAASGAAGAAAASSAGADAADGSAAPAAAPAAAAPSDTGAPSGDGASPAPAPGAGGGGGAEAAPAADPAAERKKRARAEAAAAKEWLQATVPRWGAIPASVSRVTRLLPAAEDAAAEEDASPGPRRVLTAVPKGSLSALQVRVDVRDADRFAKDTHLGCVRLPLSAIGNDEEPEAVWVRLRPAEEGAAARGEVKLRARLLPPHPGALAASIRKARAAAAAAGSGDQSPSASEGAGGGAAAGKVKGSGYGQTGSAGAGAKMRPQSQRRHPSKPVFRKVDWSHVAPRTVTQGDAKKPEGAVAPTAEAGRAGRPTTVQRRVVVDLDAMGGDGGFEDRARWEDGLRGARPGRGADDEPGSPEVDAAGAVEYDPNRRGDDRHWISAVMQAEEDEAAAAAAAARGARGNRRGGGRQAPPGYADGGGFDDAFAGGLGDFDDGVDAFEAGGYAAVSGRGRAGAGAAADWRDPGEGLLADGAPRGYAAPALRYDPSDDGDEGAGGGGGGGDGSGYARRRRGDRWPRASEAAGSETGSGRPARARPPRALDGGVLAADGVPIMRRESSSGFPISRAEIEALATGSRRAPSSAGSADRGSYVPDSEVGSRVPPPAAWQAELEAFEADLHRRMRSGRSLAGQGAAESGARDPEPAFGGSLDEADDFFDTDPRAAEAWAARDEAEAERLARDHVRGSSAGAPAEAPRHGGGVVGALSRLEQLEADFNQMVSPAPRPRRR</sequence>
<evidence type="ECO:0000313" key="3">
    <source>
        <dbReference type="Proteomes" id="UP000323011"/>
    </source>
</evidence>
<dbReference type="Gene3D" id="2.60.40.150">
    <property type="entry name" value="C2 domain"/>
    <property type="match status" value="1"/>
</dbReference>
<dbReference type="SUPFAM" id="SSF49562">
    <property type="entry name" value="C2 domain (Calcium/lipid-binding domain, CaLB)"/>
    <property type="match status" value="1"/>
</dbReference>
<feature type="compositionally biased region" description="Gly residues" evidence="1">
    <location>
        <begin position="1515"/>
        <end position="1526"/>
    </location>
</feature>
<feature type="region of interest" description="Disordered" evidence="1">
    <location>
        <begin position="761"/>
        <end position="853"/>
    </location>
</feature>
<feature type="region of interest" description="Disordered" evidence="1">
    <location>
        <begin position="293"/>
        <end position="315"/>
    </location>
</feature>
<feature type="region of interest" description="Disordered" evidence="1">
    <location>
        <begin position="1050"/>
        <end position="1099"/>
    </location>
</feature>
<dbReference type="Proteomes" id="UP000323011">
    <property type="component" value="Unassembled WGS sequence"/>
</dbReference>
<dbReference type="CDD" id="cd00030">
    <property type="entry name" value="C2"/>
    <property type="match status" value="1"/>
</dbReference>
<feature type="region of interest" description="Disordered" evidence="1">
    <location>
        <begin position="1594"/>
        <end position="1623"/>
    </location>
</feature>
<reference evidence="2 3" key="1">
    <citation type="submission" date="2019-07" db="EMBL/GenBank/DDBJ databases">
        <title>Genomes of Cafeteria roenbergensis.</title>
        <authorList>
            <person name="Fischer M.G."/>
            <person name="Hackl T."/>
            <person name="Roman M."/>
        </authorList>
    </citation>
    <scope>NUCLEOTIDE SEQUENCE [LARGE SCALE GENOMIC DNA]</scope>
    <source>
        <strain evidence="2 3">BVI</strain>
    </source>
</reference>
<proteinExistence type="predicted"/>
<feature type="compositionally biased region" description="Basic residues" evidence="1">
    <location>
        <begin position="1286"/>
        <end position="1296"/>
    </location>
</feature>
<feature type="compositionally biased region" description="Low complexity" evidence="1">
    <location>
        <begin position="582"/>
        <end position="603"/>
    </location>
</feature>
<feature type="region of interest" description="Disordered" evidence="1">
    <location>
        <begin position="1362"/>
        <end position="1395"/>
    </location>
</feature>
<keyword evidence="3" id="KW-1185">Reference proteome</keyword>
<evidence type="ECO:0000313" key="2">
    <source>
        <dbReference type="EMBL" id="KAA0149583.1"/>
    </source>
</evidence>
<feature type="compositionally biased region" description="Basic and acidic residues" evidence="1">
    <location>
        <begin position="435"/>
        <end position="445"/>
    </location>
</feature>
<feature type="compositionally biased region" description="Gly residues" evidence="1">
    <location>
        <begin position="808"/>
        <end position="819"/>
    </location>
</feature>
<feature type="compositionally biased region" description="Low complexity" evidence="1">
    <location>
        <begin position="486"/>
        <end position="504"/>
    </location>
</feature>
<evidence type="ECO:0000256" key="1">
    <source>
        <dbReference type="SAM" id="MobiDB-lite"/>
    </source>
</evidence>
<dbReference type="EMBL" id="VLTN01000041">
    <property type="protein sequence ID" value="KAA0149583.1"/>
    <property type="molecule type" value="Genomic_DNA"/>
</dbReference>
<feature type="compositionally biased region" description="Acidic residues" evidence="1">
    <location>
        <begin position="347"/>
        <end position="380"/>
    </location>
</feature>
<feature type="compositionally biased region" description="Basic and acidic residues" evidence="1">
    <location>
        <begin position="1679"/>
        <end position="1704"/>
    </location>
</feature>
<feature type="region of interest" description="Disordered" evidence="1">
    <location>
        <begin position="1"/>
        <end position="156"/>
    </location>
</feature>
<organism evidence="2 3">
    <name type="scientific">Cafeteria roenbergensis</name>
    <name type="common">Marine flagellate</name>
    <dbReference type="NCBI Taxonomy" id="33653"/>
    <lineage>
        <taxon>Eukaryota</taxon>
        <taxon>Sar</taxon>
        <taxon>Stramenopiles</taxon>
        <taxon>Bigyra</taxon>
        <taxon>Opalozoa</taxon>
        <taxon>Bicosoecida</taxon>
        <taxon>Cafeteriaceae</taxon>
        <taxon>Cafeteria</taxon>
    </lineage>
</organism>
<feature type="region of interest" description="Disordered" evidence="1">
    <location>
        <begin position="1643"/>
        <end position="1723"/>
    </location>
</feature>
<feature type="compositionally biased region" description="Gly residues" evidence="1">
    <location>
        <begin position="406"/>
        <end position="415"/>
    </location>
</feature>
<feature type="compositionally biased region" description="Acidic residues" evidence="1">
    <location>
        <begin position="97"/>
        <end position="116"/>
    </location>
</feature>
<feature type="compositionally biased region" description="Low complexity" evidence="1">
    <location>
        <begin position="561"/>
        <end position="571"/>
    </location>
</feature>
<dbReference type="InterPro" id="IPR035892">
    <property type="entry name" value="C2_domain_sf"/>
</dbReference>
<evidence type="ECO:0008006" key="4">
    <source>
        <dbReference type="Google" id="ProtNLM"/>
    </source>
</evidence>
<feature type="compositionally biased region" description="Low complexity" evidence="1">
    <location>
        <begin position="1050"/>
        <end position="1070"/>
    </location>
</feature>
<protein>
    <recommendedName>
        <fullName evidence="4">C2 domain-containing protein</fullName>
    </recommendedName>
</protein>
<accession>A0A5A8C933</accession>
<name>A0A5A8C933_CAFRO</name>
<feature type="region of interest" description="Disordered" evidence="1">
    <location>
        <begin position="1501"/>
        <end position="1565"/>
    </location>
</feature>
<feature type="compositionally biased region" description="Gly residues" evidence="1">
    <location>
        <begin position="1255"/>
        <end position="1277"/>
    </location>
</feature>